<dbReference type="AlphaFoldDB" id="A0A7S3AZJ2"/>
<name>A0A7S3AZJ2_9EUKA</name>
<dbReference type="EMBL" id="HBHX01037623">
    <property type="protein sequence ID" value="CAE0120229.1"/>
    <property type="molecule type" value="Transcribed_RNA"/>
</dbReference>
<accession>A0A7S3AZJ2</accession>
<sequence>MLQIERNPMSSVLGSNYKGFGDVVDGYHGDPGRGHKFWVYPQNKPIVTKRWDTHLHPGKFCVNYKVTNKDVGWGIVECVCLGHGAEAPRTNGQGQLLTRVDGIWATPGEHRKRMG</sequence>
<protein>
    <submittedName>
        <fullName evidence="1">Uncharacterized protein</fullName>
    </submittedName>
</protein>
<proteinExistence type="predicted"/>
<evidence type="ECO:0000313" key="1">
    <source>
        <dbReference type="EMBL" id="CAE0120229.1"/>
    </source>
</evidence>
<reference evidence="1" key="1">
    <citation type="submission" date="2021-01" db="EMBL/GenBank/DDBJ databases">
        <authorList>
            <person name="Corre E."/>
            <person name="Pelletier E."/>
            <person name="Niang G."/>
            <person name="Scheremetjew M."/>
            <person name="Finn R."/>
            <person name="Kale V."/>
            <person name="Holt S."/>
            <person name="Cochrane G."/>
            <person name="Meng A."/>
            <person name="Brown T."/>
            <person name="Cohen L."/>
        </authorList>
    </citation>
    <scope>NUCLEOTIDE SEQUENCE</scope>
    <source>
        <strain evidence="1">CCMP281</strain>
    </source>
</reference>
<gene>
    <name evidence="1" type="ORF">HERI1096_LOCUS20930</name>
</gene>
<organism evidence="1">
    <name type="scientific">Haptolina ericina</name>
    <dbReference type="NCBI Taxonomy" id="156174"/>
    <lineage>
        <taxon>Eukaryota</taxon>
        <taxon>Haptista</taxon>
        <taxon>Haptophyta</taxon>
        <taxon>Prymnesiophyceae</taxon>
        <taxon>Prymnesiales</taxon>
        <taxon>Prymnesiaceae</taxon>
        <taxon>Haptolina</taxon>
    </lineage>
</organism>